<reference evidence="2 3" key="1">
    <citation type="journal article" date="2016" name="Nat. Commun.">
        <title>Extremotolerant tardigrade genome and improved radiotolerance of human cultured cells by tardigrade-unique protein.</title>
        <authorList>
            <person name="Hashimoto T."/>
            <person name="Horikawa D.D."/>
            <person name="Saito Y."/>
            <person name="Kuwahara H."/>
            <person name="Kozuka-Hata H."/>
            <person name="Shin-I T."/>
            <person name="Minakuchi Y."/>
            <person name="Ohishi K."/>
            <person name="Motoyama A."/>
            <person name="Aizu T."/>
            <person name="Enomoto A."/>
            <person name="Kondo K."/>
            <person name="Tanaka S."/>
            <person name="Hara Y."/>
            <person name="Koshikawa S."/>
            <person name="Sagara H."/>
            <person name="Miura T."/>
            <person name="Yokobori S."/>
            <person name="Miyagawa K."/>
            <person name="Suzuki Y."/>
            <person name="Kubo T."/>
            <person name="Oyama M."/>
            <person name="Kohara Y."/>
            <person name="Fujiyama A."/>
            <person name="Arakawa K."/>
            <person name="Katayama T."/>
            <person name="Toyoda A."/>
            <person name="Kunieda T."/>
        </authorList>
    </citation>
    <scope>NUCLEOTIDE SEQUENCE [LARGE SCALE GENOMIC DNA]</scope>
    <source>
        <strain evidence="2 3">YOKOZUNA-1</strain>
    </source>
</reference>
<protein>
    <submittedName>
        <fullName evidence="2">Uncharacterized protein</fullName>
    </submittedName>
</protein>
<proteinExistence type="inferred from homology"/>
<dbReference type="PANTHER" id="PTHR13238:SF0">
    <property type="entry name" value="CILIA- AND FLAGELLA-ASSOCIATED PROTEIN 298"/>
    <property type="match status" value="1"/>
</dbReference>
<dbReference type="AlphaFoldDB" id="A0A1D1UP38"/>
<accession>A0A1D1UP38</accession>
<comment type="similarity">
    <text evidence="1">Belongs to the CFAP298 family.</text>
</comment>
<keyword evidence="3" id="KW-1185">Reference proteome</keyword>
<sequence>MVRLQVKKGDEDLFLYDAPASTSIDSLTKEICQLHNGRFKVFRMAAEMEDLAQHGIALPPDMVGLNDEQISELNLRDTFAEEHLPSGGCIFRKDELLRRNGYAPTEAFAKILTDAVAEAKEALHKRLVSECKCLTYEAVTDQFMKMKGALMIVYPMGLPLHEPLHVEMTTMSAWNLDAGHGGYRDVMEEDKTALWWAGKELKGDKLLKDFVGPNDKTKVVVKLAERGKGVPGREPVFSEEQKKRLLAQAFQRQQELEQLEEEDDDDHYLNSKWADGAALKRTFQGIADIKTPPF</sequence>
<dbReference type="PANTHER" id="PTHR13238">
    <property type="entry name" value="PROTEIN C21ORF59"/>
    <property type="match status" value="1"/>
</dbReference>
<dbReference type="Proteomes" id="UP000186922">
    <property type="component" value="Unassembled WGS sequence"/>
</dbReference>
<organism evidence="2 3">
    <name type="scientific">Ramazzottius varieornatus</name>
    <name type="common">Water bear</name>
    <name type="synonym">Tardigrade</name>
    <dbReference type="NCBI Taxonomy" id="947166"/>
    <lineage>
        <taxon>Eukaryota</taxon>
        <taxon>Metazoa</taxon>
        <taxon>Ecdysozoa</taxon>
        <taxon>Tardigrada</taxon>
        <taxon>Eutardigrada</taxon>
        <taxon>Parachela</taxon>
        <taxon>Hypsibioidea</taxon>
        <taxon>Ramazzottiidae</taxon>
        <taxon>Ramazzottius</taxon>
    </lineage>
</organism>
<evidence type="ECO:0000256" key="1">
    <source>
        <dbReference type="ARBA" id="ARBA00009619"/>
    </source>
</evidence>
<name>A0A1D1UP38_RAMVA</name>
<dbReference type="OrthoDB" id="276065at2759"/>
<dbReference type="EMBL" id="BDGG01000002">
    <property type="protein sequence ID" value="GAU91486.1"/>
    <property type="molecule type" value="Genomic_DNA"/>
</dbReference>
<dbReference type="STRING" id="947166.A0A1D1UP38"/>
<dbReference type="GO" id="GO:0003352">
    <property type="term" value="P:regulation of cilium movement"/>
    <property type="evidence" value="ECO:0007669"/>
    <property type="project" value="InterPro"/>
</dbReference>
<evidence type="ECO:0000313" key="3">
    <source>
        <dbReference type="Proteomes" id="UP000186922"/>
    </source>
</evidence>
<evidence type="ECO:0000313" key="2">
    <source>
        <dbReference type="EMBL" id="GAU91486.1"/>
    </source>
</evidence>
<dbReference type="InterPro" id="IPR021298">
    <property type="entry name" value="CFAP298"/>
</dbReference>
<dbReference type="Pfam" id="PF11069">
    <property type="entry name" value="CFAP298"/>
    <property type="match status" value="1"/>
</dbReference>
<gene>
    <name evidence="2" type="primary">RvY_03726-1</name>
    <name evidence="2" type="synonym">RvY_03726.1</name>
    <name evidence="2" type="ORF">RvY_03726</name>
</gene>
<comment type="caution">
    <text evidence="2">The sequence shown here is derived from an EMBL/GenBank/DDBJ whole genome shotgun (WGS) entry which is preliminary data.</text>
</comment>